<accession>A0A812VIE6</accession>
<dbReference type="EMBL" id="CAJNIZ010042562">
    <property type="protein sequence ID" value="CAE7625476.1"/>
    <property type="molecule type" value="Genomic_DNA"/>
</dbReference>
<dbReference type="OrthoDB" id="10412943at2759"/>
<evidence type="ECO:0000313" key="1">
    <source>
        <dbReference type="EMBL" id="CAE7625476.1"/>
    </source>
</evidence>
<comment type="caution">
    <text evidence="1">The sequence shown here is derived from an EMBL/GenBank/DDBJ whole genome shotgun (WGS) entry which is preliminary data.</text>
</comment>
<dbReference type="AlphaFoldDB" id="A0A812VIE6"/>
<name>A0A812VIE6_SYMPI</name>
<dbReference type="Proteomes" id="UP000649617">
    <property type="component" value="Unassembled WGS sequence"/>
</dbReference>
<evidence type="ECO:0000313" key="2">
    <source>
        <dbReference type="Proteomes" id="UP000649617"/>
    </source>
</evidence>
<reference evidence="1" key="1">
    <citation type="submission" date="2021-02" db="EMBL/GenBank/DDBJ databases">
        <authorList>
            <person name="Dougan E. K."/>
            <person name="Rhodes N."/>
            <person name="Thang M."/>
            <person name="Chan C."/>
        </authorList>
    </citation>
    <scope>NUCLEOTIDE SEQUENCE</scope>
</reference>
<proteinExistence type="predicted"/>
<feature type="non-terminal residue" evidence="1">
    <location>
        <position position="1"/>
    </location>
</feature>
<sequence>EVETKFLQQRYDDLPHPIKVQGNNLSPFTMQVIVLPRGDKKMDIIKHVKFADGAKVTHTTIRSMAVGRALEIDYRKNYRDNSKALQYLLEGLGGFQIRYHKIVPGNNSAKLIRETEDIRKGFQYIRKNGPEDNAKGDFTTWTEETVNDPNAILYRWDKGTIKEFLRCLADQGSQSNTITDWPLTLVDFKPWACSNPYDRSAEPPMATNVTSDRVDFETFYKIVRPSFHKDFNEEDLIAVFKRSSMVVFADIAIYFRLPIKHHRWPEDGEIILLHARQTDQQG</sequence>
<gene>
    <name evidence="1" type="ORF">SPIL2461_LOCUS16371</name>
</gene>
<protein>
    <submittedName>
        <fullName evidence="1">Uncharacterized protein</fullName>
    </submittedName>
</protein>
<organism evidence="1 2">
    <name type="scientific">Symbiodinium pilosum</name>
    <name type="common">Dinoflagellate</name>
    <dbReference type="NCBI Taxonomy" id="2952"/>
    <lineage>
        <taxon>Eukaryota</taxon>
        <taxon>Sar</taxon>
        <taxon>Alveolata</taxon>
        <taxon>Dinophyceae</taxon>
        <taxon>Suessiales</taxon>
        <taxon>Symbiodiniaceae</taxon>
        <taxon>Symbiodinium</taxon>
    </lineage>
</organism>
<keyword evidence="2" id="KW-1185">Reference proteome</keyword>